<sequence length="856" mass="88304">MSKRLPPLACLSVAIAATSWLSIGSDRANACAFTITAGDDVINCTSGAGGNLVDTQGNNSLIFSSGNGSVLGVGYGPGNDLIEMNALNGVITTSGVNMGDGANIFRLFQGRVNSAILQGAGNDIVQISGGQAASISQGAGADTFSMSGGTISALLQGDGIDHFTMSAGTITGAFEDGDVALMTGGSIGRVDMKLDDNVFDMRGGTIVGNLVTGFGDDSVLISGNSSIGGNISTSGGVDNVTITGGTVNGQVLTSFGNDILEWRDGGQINSAVLMGGDNDTALLQNLTEAIVSPTPVVDGGLGLDTLTFDNTQVGTPTRYQNWETVNLDNRSQLTLGGTFTLGDTATGTGTLNIHGGSALLVSTGVISSFTVGQLATLNNNQGRIDMTTGSSIATDTLTVNGHYSGSGGQLALQSVLGGDGSPSDKLIVNQGTLSGDTAIIVTNLGGAGAATLQDGIQVVQALNGATNSGSAFTLGRPVSAGAFDYYLFKGGVTAGTADNYYLRSTIPVVPPDPVIVVPLPIPVPGDPPLPPNPGTTPIPIYRPEVPIYAALFPAAQQIVQGMLGTFHQRMGDQSQQQQTGAFPAGWGRVYGTSSRQGFSGTVSPTLDSSVTGFQVGSDVYASTNADGLTQRSGFFVGHSTLKGNIKGFNGGWQDKDAGKTTLRGDSLGVYWTLIGANQAYLDLVLMGTRFNGSNESDHGVKMDTHGHNVTASAEVGWPFAWVDNWVVEPQAQLIVGKTRLDKQNDGIANVSYDADTNVTTRLGVRLRGDYQVRGMPLQPYVRTNVWHTSAGQNTVTFNDVTAIDTEQKSTTLDLSVGATLKVATAISLYGEVGYNRNLDSNTFNGRQGTVGLKMDF</sequence>
<evidence type="ECO:0000313" key="2">
    <source>
        <dbReference type="EMBL" id="SDR18395.1"/>
    </source>
</evidence>
<dbReference type="OrthoDB" id="6053567at2"/>
<proteinExistence type="predicted"/>
<protein>
    <submittedName>
        <fullName evidence="3">Autotransporter outer membrane beta-barrel domain-containing protein</fullName>
    </submittedName>
    <submittedName>
        <fullName evidence="2">Outer membrane autotransporter barrel domain-containing protein</fullName>
    </submittedName>
</protein>
<dbReference type="Gene3D" id="2.40.128.130">
    <property type="entry name" value="Autotransporter beta-domain"/>
    <property type="match status" value="1"/>
</dbReference>
<dbReference type="SMART" id="SM00869">
    <property type="entry name" value="Autotransporter"/>
    <property type="match status" value="1"/>
</dbReference>
<dbReference type="CDD" id="cd01344">
    <property type="entry name" value="PL2_Passenger_AT"/>
    <property type="match status" value="1"/>
</dbReference>
<evidence type="ECO:0000313" key="5">
    <source>
        <dbReference type="Proteomes" id="UP000317267"/>
    </source>
</evidence>
<feature type="domain" description="Autotransporter" evidence="1">
    <location>
        <begin position="578"/>
        <end position="856"/>
    </location>
</feature>
<dbReference type="EMBL" id="FNKM01000002">
    <property type="protein sequence ID" value="SDR18395.1"/>
    <property type="molecule type" value="Genomic_DNA"/>
</dbReference>
<dbReference type="Proteomes" id="UP000198740">
    <property type="component" value="Unassembled WGS sequence"/>
</dbReference>
<dbReference type="AlphaFoldDB" id="A0A1H1GYS7"/>
<dbReference type="InterPro" id="IPR036709">
    <property type="entry name" value="Autotransporte_beta_dom_sf"/>
</dbReference>
<dbReference type="EMBL" id="VFES01000034">
    <property type="protein sequence ID" value="TWR54408.1"/>
    <property type="molecule type" value="Genomic_DNA"/>
</dbReference>
<evidence type="ECO:0000313" key="4">
    <source>
        <dbReference type="Proteomes" id="UP000198740"/>
    </source>
</evidence>
<keyword evidence="4" id="KW-1185">Reference proteome</keyword>
<dbReference type="Pfam" id="PF18883">
    <property type="entry name" value="AC_1"/>
    <property type="match status" value="1"/>
</dbReference>
<reference evidence="3 5" key="2">
    <citation type="submission" date="2019-06" db="EMBL/GenBank/DDBJ databases">
        <title>Pseudomonas bimorpha sp. nov. isolated from bovine raw milk and skim milk concentrate.</title>
        <authorList>
            <person name="Hofmann K."/>
            <person name="Huptas C."/>
            <person name="Doll E."/>
            <person name="Scherer S."/>
            <person name="Wenning M."/>
        </authorList>
    </citation>
    <scope>NUCLEOTIDE SEQUENCE [LARGE SCALE GENOMIC DNA]</scope>
    <source>
        <strain evidence="3 5">DSM 17515</strain>
    </source>
</reference>
<dbReference type="Gene3D" id="2.160.20.160">
    <property type="match status" value="1"/>
</dbReference>
<dbReference type="InterPro" id="IPR011050">
    <property type="entry name" value="Pectin_lyase_fold/virulence"/>
</dbReference>
<comment type="caution">
    <text evidence="3">The sequence shown here is derived from an EMBL/GenBank/DDBJ whole genome shotgun (WGS) entry which is preliminary data.</text>
</comment>
<dbReference type="InterPro" id="IPR005546">
    <property type="entry name" value="Autotransporte_beta"/>
</dbReference>
<organism evidence="3 5">
    <name type="scientific">Pseudomonas grimontii</name>
    <dbReference type="NCBI Taxonomy" id="129847"/>
    <lineage>
        <taxon>Bacteria</taxon>
        <taxon>Pseudomonadati</taxon>
        <taxon>Pseudomonadota</taxon>
        <taxon>Gammaproteobacteria</taxon>
        <taxon>Pseudomonadales</taxon>
        <taxon>Pseudomonadaceae</taxon>
        <taxon>Pseudomonas</taxon>
    </lineage>
</organism>
<dbReference type="InterPro" id="IPR006315">
    <property type="entry name" value="OM_autotransptr_brl_dom"/>
</dbReference>
<name>A0A1H1GYS7_9PSED</name>
<dbReference type="RefSeq" id="WP_090403685.1">
    <property type="nucleotide sequence ID" value="NZ_FNKM01000002.1"/>
</dbReference>
<gene>
    <name evidence="3" type="ORF">FIV39_30980</name>
    <name evidence="2" type="ORF">SAMN04490186_3844</name>
</gene>
<dbReference type="SUPFAM" id="SSF51126">
    <property type="entry name" value="Pectin lyase-like"/>
    <property type="match status" value="1"/>
</dbReference>
<evidence type="ECO:0000313" key="3">
    <source>
        <dbReference type="EMBL" id="TWR54408.1"/>
    </source>
</evidence>
<dbReference type="PROSITE" id="PS51208">
    <property type="entry name" value="AUTOTRANSPORTER"/>
    <property type="match status" value="1"/>
</dbReference>
<dbReference type="Proteomes" id="UP000317267">
    <property type="component" value="Unassembled WGS sequence"/>
</dbReference>
<dbReference type="NCBIfam" id="TIGR01414">
    <property type="entry name" value="autotrans_barl"/>
    <property type="match status" value="1"/>
</dbReference>
<accession>A0A1H1GYS7</accession>
<dbReference type="Pfam" id="PF03797">
    <property type="entry name" value="Autotransporter"/>
    <property type="match status" value="1"/>
</dbReference>
<reference evidence="2 4" key="1">
    <citation type="submission" date="2016-10" db="EMBL/GenBank/DDBJ databases">
        <authorList>
            <person name="Varghese N."/>
            <person name="Submissions S."/>
        </authorList>
    </citation>
    <scope>NUCLEOTIDE SEQUENCE [LARGE SCALE GENOMIC DNA]</scope>
    <source>
        <strain evidence="2 4">BS2976</strain>
    </source>
</reference>
<dbReference type="Gene3D" id="2.160.20.20">
    <property type="match status" value="1"/>
</dbReference>
<evidence type="ECO:0000259" key="1">
    <source>
        <dbReference type="PROSITE" id="PS51208"/>
    </source>
</evidence>
<dbReference type="InterPro" id="IPR043990">
    <property type="entry name" value="AC_1"/>
</dbReference>
<dbReference type="InterPro" id="IPR012332">
    <property type="entry name" value="Autotransporter_pectin_lyase_C"/>
</dbReference>
<dbReference type="SUPFAM" id="SSF103515">
    <property type="entry name" value="Autotransporter"/>
    <property type="match status" value="1"/>
</dbReference>
<dbReference type="GO" id="GO:0019867">
    <property type="term" value="C:outer membrane"/>
    <property type="evidence" value="ECO:0007669"/>
    <property type="project" value="InterPro"/>
</dbReference>